<dbReference type="Gene3D" id="1.25.10.20">
    <property type="entry name" value="Vitellinogen, superhelical"/>
    <property type="match status" value="1"/>
</dbReference>
<dbReference type="PANTHER" id="PTHR13024:SF0">
    <property type="entry name" value="MICROSOMAL TRIACYLGLYCEROL TRANSFER PROTEIN"/>
    <property type="match status" value="1"/>
</dbReference>
<gene>
    <name evidence="8" type="ORF">BJG266_LOCUS1373</name>
    <name evidence="9" type="ORF">QVE165_LOCUS46327</name>
    <name evidence="10" type="ORF">QVE165_LOCUS46346</name>
</gene>
<dbReference type="GO" id="GO:0005548">
    <property type="term" value="F:phospholipid transporter activity"/>
    <property type="evidence" value="ECO:0007669"/>
    <property type="project" value="InterPro"/>
</dbReference>
<evidence type="ECO:0000313" key="10">
    <source>
        <dbReference type="EMBL" id="CAF1541357.1"/>
    </source>
</evidence>
<evidence type="ECO:0000313" key="11">
    <source>
        <dbReference type="Proteomes" id="UP000663832"/>
    </source>
</evidence>
<evidence type="ECO:0000256" key="4">
    <source>
        <dbReference type="ARBA" id="ARBA00022824"/>
    </source>
</evidence>
<dbReference type="PROSITE" id="PS51211">
    <property type="entry name" value="VITELLOGENIN"/>
    <property type="match status" value="1"/>
</dbReference>
<dbReference type="InterPro" id="IPR045811">
    <property type="entry name" value="MTP_lip-bd"/>
</dbReference>
<keyword evidence="11" id="KW-1185">Reference proteome</keyword>
<keyword evidence="4" id="KW-0256">Endoplasmic reticulum</keyword>
<feature type="signal peptide" evidence="6">
    <location>
        <begin position="1"/>
        <end position="19"/>
    </location>
</feature>
<dbReference type="GO" id="GO:0042157">
    <property type="term" value="P:lipoprotein metabolic process"/>
    <property type="evidence" value="ECO:0007669"/>
    <property type="project" value="TreeGrafter"/>
</dbReference>
<dbReference type="Pfam" id="PF01347">
    <property type="entry name" value="Vitellogenin_N"/>
    <property type="match status" value="1"/>
</dbReference>
<dbReference type="InterPro" id="IPR015819">
    <property type="entry name" value="Lipid_transp_b-sht_shell"/>
</dbReference>
<protein>
    <recommendedName>
        <fullName evidence="7">Vitellogenin domain-containing protein</fullName>
    </recommendedName>
</protein>
<dbReference type="EMBL" id="CAJNOM010000684">
    <property type="protein sequence ID" value="CAF1541092.1"/>
    <property type="molecule type" value="Genomic_DNA"/>
</dbReference>
<dbReference type="GO" id="GO:0008289">
    <property type="term" value="F:lipid binding"/>
    <property type="evidence" value="ECO:0007669"/>
    <property type="project" value="InterPro"/>
</dbReference>
<dbReference type="GO" id="GO:0005794">
    <property type="term" value="C:Golgi apparatus"/>
    <property type="evidence" value="ECO:0007669"/>
    <property type="project" value="TreeGrafter"/>
</dbReference>
<dbReference type="SMART" id="SM00638">
    <property type="entry name" value="LPD_N"/>
    <property type="match status" value="1"/>
</dbReference>
<organism evidence="9 11">
    <name type="scientific">Adineta steineri</name>
    <dbReference type="NCBI Taxonomy" id="433720"/>
    <lineage>
        <taxon>Eukaryota</taxon>
        <taxon>Metazoa</taxon>
        <taxon>Spiralia</taxon>
        <taxon>Gnathifera</taxon>
        <taxon>Rotifera</taxon>
        <taxon>Eurotatoria</taxon>
        <taxon>Bdelloidea</taxon>
        <taxon>Adinetida</taxon>
        <taxon>Adinetidae</taxon>
        <taxon>Adineta</taxon>
    </lineage>
</organism>
<comment type="subcellular location">
    <subcellularLocation>
        <location evidence="1">Endoplasmic reticulum</location>
    </subcellularLocation>
</comment>
<evidence type="ECO:0000313" key="9">
    <source>
        <dbReference type="EMBL" id="CAF1541092.1"/>
    </source>
</evidence>
<dbReference type="InterPro" id="IPR001747">
    <property type="entry name" value="Vitellogenin_N"/>
</dbReference>
<dbReference type="AlphaFoldDB" id="A0A815WEW3"/>
<evidence type="ECO:0000256" key="2">
    <source>
        <dbReference type="ARBA" id="ARBA00022448"/>
    </source>
</evidence>
<dbReference type="SUPFAM" id="SSF48431">
    <property type="entry name" value="Lipovitellin-phosvitin complex, superhelical domain"/>
    <property type="match status" value="1"/>
</dbReference>
<dbReference type="InterPro" id="IPR015816">
    <property type="entry name" value="Vitellinogen_b-sht_N"/>
</dbReference>
<dbReference type="GO" id="GO:0005783">
    <property type="term" value="C:endoplasmic reticulum"/>
    <property type="evidence" value="ECO:0007669"/>
    <property type="project" value="UniProtKB-SubCell"/>
</dbReference>
<dbReference type="PANTHER" id="PTHR13024">
    <property type="entry name" value="MICROSOMAL TRIGLYCERIDE TRANSFER PROTEIN, LARGE SUBUNIT"/>
    <property type="match status" value="1"/>
</dbReference>
<dbReference type="SUPFAM" id="SSF56968">
    <property type="entry name" value="Lipovitellin-phosvitin complex, beta-sheet shell regions"/>
    <property type="match status" value="1"/>
</dbReference>
<evidence type="ECO:0000256" key="6">
    <source>
        <dbReference type="SAM" id="SignalP"/>
    </source>
</evidence>
<evidence type="ECO:0000256" key="5">
    <source>
        <dbReference type="PROSITE-ProRule" id="PRU00557"/>
    </source>
</evidence>
<sequence length="899" mass="102995">MFKVMFIILYCLLFSTVYSSTENKTTNEKPDKTSEKPGRLYEFQSNIDYVYHYSTDIHMDHKIWAGSEESHIKRHSDAAFHLYARVNLTSVWRSADGEQHLLKLELKEARFVNRTNSHSMIDCLALSTLTHYPAMFIWNQGIISLSYFNENDNLAAINLKKGIISLFQYKQDNASETDTLGTCKTEYRMYEKSLVKDKSECSNIKYNDEYSSAKQVLNYSIDFQSTCVYTFDNSTLKSSSCSDIALPRLIVPEVAGFRIMSRLSVDLMEKVDNDKHQKYLNSDAALKSVLSITADQYHPLETEKQLHPCDEYCEKFEEFIRDYNKKLARSVIGDRSASDVFLHLIALVKRQSETTLTKVLDKASNSIKFTLIEAFVSAQTPASLNAVLKYLDNSMNAKNKVELIEIFLMASTFAPRPSDLLLDKILERLPKFTTIDAQLEQSTYLALGAITHRLFDLNKTSSAIEKYTTLLHNTKKKALVYLSLYNAKLDLYQSILIDEIRRCNDTNLCWLALNALTQYDPERFSTEIITILRSIYHEQKGRVKTNLQIRQLCGQLLLRTDISIGDLMNLILSALDKTNHQLGVYMWRLISTMAENDELFFRKIKFIYNNGLIDLTYDRIAYKGQSDYYRRQFLQTFGFGVYYTISQLMSRHGALRESDFDLHIQQYNKKDRFNLLSLGVSASGLEAYVSDDGKTSDTPDEDLQAELRITLLNMQLRPVVLFSGVTGLMSAVWSAPSELTSAFKSNIMIHDLSRYIHLHNGLVVHYEAQSAASLDLSGMASVSLWNKNSHSVIRVSSGFSVRSHVDILNDFVVMGINATTSTNIIVDYTTDVDYADTPINVCMQMSIQPTEIYDNVDSFYSLKRTKALRWFGSRIRRLLGHDYTFTQKNNAMCRQLHVL</sequence>
<evidence type="ECO:0000259" key="7">
    <source>
        <dbReference type="PROSITE" id="PS51211"/>
    </source>
</evidence>
<dbReference type="Gene3D" id="2.30.230.10">
    <property type="entry name" value="Lipovitellin, beta-sheet shell regions, chain A"/>
    <property type="match status" value="1"/>
</dbReference>
<comment type="caution">
    <text evidence="9">The sequence shown here is derived from an EMBL/GenBank/DDBJ whole genome shotgun (WGS) entry which is preliminary data.</text>
</comment>
<dbReference type="OrthoDB" id="5865932at2759"/>
<dbReference type="GO" id="GO:0016323">
    <property type="term" value="C:basolateral plasma membrane"/>
    <property type="evidence" value="ECO:0007669"/>
    <property type="project" value="TreeGrafter"/>
</dbReference>
<dbReference type="InterPro" id="IPR039988">
    <property type="entry name" value="MTTP"/>
</dbReference>
<dbReference type="Proteomes" id="UP000663877">
    <property type="component" value="Unassembled WGS sequence"/>
</dbReference>
<dbReference type="Proteomes" id="UP000663832">
    <property type="component" value="Unassembled WGS sequence"/>
</dbReference>
<dbReference type="Pfam" id="PF19444">
    <property type="entry name" value="MTP_lip_bd"/>
    <property type="match status" value="1"/>
</dbReference>
<feature type="domain" description="Vitellogenin" evidence="7">
    <location>
        <begin position="43"/>
        <end position="659"/>
    </location>
</feature>
<dbReference type="EMBL" id="CAJNOI010000003">
    <property type="protein sequence ID" value="CAF0733698.1"/>
    <property type="molecule type" value="Genomic_DNA"/>
</dbReference>
<accession>A0A815WEW3</accession>
<feature type="chain" id="PRO_5035688351" description="Vitellogenin domain-containing protein" evidence="6">
    <location>
        <begin position="20"/>
        <end position="899"/>
    </location>
</feature>
<name>A0A815WEW3_9BILA</name>
<dbReference type="EMBL" id="CAJNOM010000685">
    <property type="protein sequence ID" value="CAF1541357.1"/>
    <property type="molecule type" value="Genomic_DNA"/>
</dbReference>
<comment type="caution">
    <text evidence="5">Lacks conserved residue(s) required for the propagation of feature annotation.</text>
</comment>
<keyword evidence="2" id="KW-0813">Transport</keyword>
<evidence type="ECO:0000313" key="8">
    <source>
        <dbReference type="EMBL" id="CAF0733698.1"/>
    </source>
</evidence>
<evidence type="ECO:0000256" key="3">
    <source>
        <dbReference type="ARBA" id="ARBA00022729"/>
    </source>
</evidence>
<keyword evidence="3 6" id="KW-0732">Signal</keyword>
<dbReference type="InterPro" id="IPR011030">
    <property type="entry name" value="Lipovitellin_superhlx_dom"/>
</dbReference>
<proteinExistence type="predicted"/>
<reference evidence="9" key="1">
    <citation type="submission" date="2021-02" db="EMBL/GenBank/DDBJ databases">
        <authorList>
            <person name="Nowell W R."/>
        </authorList>
    </citation>
    <scope>NUCLEOTIDE SEQUENCE</scope>
</reference>
<evidence type="ECO:0000256" key="1">
    <source>
        <dbReference type="ARBA" id="ARBA00004240"/>
    </source>
</evidence>